<dbReference type="GO" id="GO:0000981">
    <property type="term" value="F:DNA-binding transcription factor activity, RNA polymerase II-specific"/>
    <property type="evidence" value="ECO:0007669"/>
    <property type="project" value="InterPro"/>
</dbReference>
<sequence length="354" mass="38647">MYSQAHQVPAQTPSPWTSQPPQAPPPHQNGAYAPPQQNGIYPPPPPPPQLPQASTLVPPSPAEPRHDMNGVHAQPYRLPAPHEMYRGPPPAHDPYRPPHIYTAQHQPAPRQRTAIACRYCRRRKIRCSGFDSSEDGRCTNCNRFSQECVFTPVSSQAQAFVPAHAVWRGDGRPPPLYGAFGQPLRPSQQDAYRPPQQHQGQPPPPQQHPQQPPPPPGMPPQQQPQQPYTLQSPTASSAASYHTAQQQPGHQPPQPQPYYAAPPQRRSSPQSVYSYDPGRTSSSSPLAHGTPGTPNAPPYHYPADPQLRPGSQINPDGRTPPPATSVPGSGGRGGVAIRDLVDSDMVNQLDRRPM</sequence>
<reference evidence="4" key="1">
    <citation type="journal article" date="2020" name="Stud. Mycol.">
        <title>101 Dothideomycetes genomes: a test case for predicting lifestyles and emergence of pathogens.</title>
        <authorList>
            <person name="Haridas S."/>
            <person name="Albert R."/>
            <person name="Binder M."/>
            <person name="Bloem J."/>
            <person name="Labutti K."/>
            <person name="Salamov A."/>
            <person name="Andreopoulos B."/>
            <person name="Baker S."/>
            <person name="Barry K."/>
            <person name="Bills G."/>
            <person name="Bluhm B."/>
            <person name="Cannon C."/>
            <person name="Castanera R."/>
            <person name="Culley D."/>
            <person name="Daum C."/>
            <person name="Ezra D."/>
            <person name="Gonzalez J."/>
            <person name="Henrissat B."/>
            <person name="Kuo A."/>
            <person name="Liang C."/>
            <person name="Lipzen A."/>
            <person name="Lutzoni F."/>
            <person name="Magnuson J."/>
            <person name="Mondo S."/>
            <person name="Nolan M."/>
            <person name="Ohm R."/>
            <person name="Pangilinan J."/>
            <person name="Park H.-J."/>
            <person name="Ramirez L."/>
            <person name="Alfaro M."/>
            <person name="Sun H."/>
            <person name="Tritt A."/>
            <person name="Yoshinaga Y."/>
            <person name="Zwiers L.-H."/>
            <person name="Turgeon B."/>
            <person name="Goodwin S."/>
            <person name="Spatafora J."/>
            <person name="Crous P."/>
            <person name="Grigoriev I."/>
        </authorList>
    </citation>
    <scope>NUCLEOTIDE SEQUENCE</scope>
    <source>
        <strain evidence="4">ATCC 16933</strain>
    </source>
</reference>
<dbReference type="Proteomes" id="UP000799766">
    <property type="component" value="Unassembled WGS sequence"/>
</dbReference>
<protein>
    <recommendedName>
        <fullName evidence="3">Zn(2)-C6 fungal-type domain-containing protein</fullName>
    </recommendedName>
</protein>
<dbReference type="EMBL" id="MU001690">
    <property type="protein sequence ID" value="KAF2454667.1"/>
    <property type="molecule type" value="Genomic_DNA"/>
</dbReference>
<dbReference type="CDD" id="cd00067">
    <property type="entry name" value="GAL4"/>
    <property type="match status" value="1"/>
</dbReference>
<feature type="region of interest" description="Disordered" evidence="2">
    <location>
        <begin position="172"/>
        <end position="354"/>
    </location>
</feature>
<dbReference type="AlphaFoldDB" id="A0A6A6NT35"/>
<dbReference type="Pfam" id="PF00172">
    <property type="entry name" value="Zn_clus"/>
    <property type="match status" value="1"/>
</dbReference>
<evidence type="ECO:0000256" key="2">
    <source>
        <dbReference type="SAM" id="MobiDB-lite"/>
    </source>
</evidence>
<dbReference type="SUPFAM" id="SSF57701">
    <property type="entry name" value="Zn2/Cys6 DNA-binding domain"/>
    <property type="match status" value="1"/>
</dbReference>
<feature type="region of interest" description="Disordered" evidence="2">
    <location>
        <begin position="1"/>
        <end position="107"/>
    </location>
</feature>
<feature type="compositionally biased region" description="Polar residues" evidence="2">
    <location>
        <begin position="265"/>
        <end position="285"/>
    </location>
</feature>
<dbReference type="OrthoDB" id="5401558at2759"/>
<feature type="compositionally biased region" description="Pro residues" evidence="2">
    <location>
        <begin position="201"/>
        <end position="222"/>
    </location>
</feature>
<feature type="compositionally biased region" description="Low complexity" evidence="2">
    <location>
        <begin position="9"/>
        <end position="20"/>
    </location>
</feature>
<dbReference type="InterPro" id="IPR036864">
    <property type="entry name" value="Zn2-C6_fun-type_DNA-bd_sf"/>
</dbReference>
<feature type="domain" description="Zn(2)-C6 fungal-type" evidence="3">
    <location>
        <begin position="116"/>
        <end position="150"/>
    </location>
</feature>
<dbReference type="SMART" id="SM00066">
    <property type="entry name" value="GAL4"/>
    <property type="match status" value="1"/>
</dbReference>
<gene>
    <name evidence="4" type="ORF">BDY21DRAFT_352398</name>
</gene>
<name>A0A6A6NT35_9PEZI</name>
<dbReference type="PROSITE" id="PS50048">
    <property type="entry name" value="ZN2_CY6_FUNGAL_2"/>
    <property type="match status" value="1"/>
</dbReference>
<organism evidence="4 5">
    <name type="scientific">Lineolata rhizophorae</name>
    <dbReference type="NCBI Taxonomy" id="578093"/>
    <lineage>
        <taxon>Eukaryota</taxon>
        <taxon>Fungi</taxon>
        <taxon>Dikarya</taxon>
        <taxon>Ascomycota</taxon>
        <taxon>Pezizomycotina</taxon>
        <taxon>Dothideomycetes</taxon>
        <taxon>Dothideomycetes incertae sedis</taxon>
        <taxon>Lineolatales</taxon>
        <taxon>Lineolataceae</taxon>
        <taxon>Lineolata</taxon>
    </lineage>
</organism>
<dbReference type="Gene3D" id="4.10.240.10">
    <property type="entry name" value="Zn(2)-C6 fungal-type DNA-binding domain"/>
    <property type="match status" value="1"/>
</dbReference>
<keyword evidence="1" id="KW-0539">Nucleus</keyword>
<evidence type="ECO:0000259" key="3">
    <source>
        <dbReference type="PROSITE" id="PS50048"/>
    </source>
</evidence>
<evidence type="ECO:0000313" key="5">
    <source>
        <dbReference type="Proteomes" id="UP000799766"/>
    </source>
</evidence>
<evidence type="ECO:0000256" key="1">
    <source>
        <dbReference type="ARBA" id="ARBA00023242"/>
    </source>
</evidence>
<evidence type="ECO:0000313" key="4">
    <source>
        <dbReference type="EMBL" id="KAF2454667.1"/>
    </source>
</evidence>
<dbReference type="PROSITE" id="PS00463">
    <property type="entry name" value="ZN2_CY6_FUNGAL_1"/>
    <property type="match status" value="1"/>
</dbReference>
<feature type="compositionally biased region" description="Polar residues" evidence="2">
    <location>
        <begin position="228"/>
        <end position="243"/>
    </location>
</feature>
<dbReference type="InterPro" id="IPR001138">
    <property type="entry name" value="Zn2Cys6_DnaBD"/>
</dbReference>
<keyword evidence="5" id="KW-1185">Reference proteome</keyword>
<accession>A0A6A6NT35</accession>
<proteinExistence type="predicted"/>
<dbReference type="GO" id="GO:0008270">
    <property type="term" value="F:zinc ion binding"/>
    <property type="evidence" value="ECO:0007669"/>
    <property type="project" value="InterPro"/>
</dbReference>
<feature type="compositionally biased region" description="Pro residues" evidence="2">
    <location>
        <begin position="41"/>
        <end position="50"/>
    </location>
</feature>